<organism evidence="1 2">
    <name type="scientific">Winogradskyella marina</name>
    <dbReference type="NCBI Taxonomy" id="2785530"/>
    <lineage>
        <taxon>Bacteria</taxon>
        <taxon>Pseudomonadati</taxon>
        <taxon>Bacteroidota</taxon>
        <taxon>Flavobacteriia</taxon>
        <taxon>Flavobacteriales</taxon>
        <taxon>Flavobacteriaceae</taxon>
        <taxon>Winogradskyella</taxon>
    </lineage>
</organism>
<gene>
    <name evidence="1" type="ORF">ITJ86_04780</name>
</gene>
<protein>
    <recommendedName>
        <fullName evidence="3">TNF family profile domain-containing protein</fullName>
    </recommendedName>
</protein>
<proteinExistence type="predicted"/>
<dbReference type="EMBL" id="JADOET010000002">
    <property type="protein sequence ID" value="MBF8149197.1"/>
    <property type="molecule type" value="Genomic_DNA"/>
</dbReference>
<accession>A0ABS0EFG5</accession>
<evidence type="ECO:0000313" key="1">
    <source>
        <dbReference type="EMBL" id="MBF8149197.1"/>
    </source>
</evidence>
<comment type="caution">
    <text evidence="1">The sequence shown here is derived from an EMBL/GenBank/DDBJ whole genome shotgun (WGS) entry which is preliminary data.</text>
</comment>
<evidence type="ECO:0000313" key="2">
    <source>
        <dbReference type="Proteomes" id="UP000611215"/>
    </source>
</evidence>
<reference evidence="1 2" key="1">
    <citation type="submission" date="2020-11" db="EMBL/GenBank/DDBJ databases">
        <title>Winogradskyella marina sp. nov., isolated from marine sediment.</title>
        <authorList>
            <person name="Bo J."/>
            <person name="Wang S."/>
            <person name="Song X."/>
            <person name="Du Z."/>
        </authorList>
    </citation>
    <scope>NUCLEOTIDE SEQUENCE [LARGE SCALE GENOMIC DNA]</scope>
    <source>
        <strain evidence="1 2">F6397</strain>
    </source>
</reference>
<evidence type="ECO:0008006" key="3">
    <source>
        <dbReference type="Google" id="ProtNLM"/>
    </source>
</evidence>
<name>A0ABS0EFG5_9FLAO</name>
<dbReference type="RefSeq" id="WP_195870464.1">
    <property type="nucleotide sequence ID" value="NZ_JADOET010000002.1"/>
</dbReference>
<keyword evidence="2" id="KW-1185">Reference proteome</keyword>
<dbReference type="Proteomes" id="UP000611215">
    <property type="component" value="Unassembled WGS sequence"/>
</dbReference>
<sequence>MKVNLTLLGLFLIFTTLSFSQVGIGVEDPDASSILELKSSDKGLLLPRLTTAERDLISSPAEGLTIYNTTTESLEVYELSSTSWKRLSKEENGTPSLTMYKNLDGASGSITSSNGSANFTQFPLGTTEITEIDSEYFNVIGDGEIEILKTGSYLINGSFSVRNLRSGSNKYILAVFIGTQRIGYMARGFATSTSQDYFGVSGTFQYHFTAGDNVNIKYLIDNGSSNLNGDLLHIGINKL</sequence>